<dbReference type="Proteomes" id="UP000304953">
    <property type="component" value="Unassembled WGS sequence"/>
</dbReference>
<accession>A0AC61RUI7</accession>
<keyword evidence="2" id="KW-1185">Reference proteome</keyword>
<proteinExistence type="predicted"/>
<protein>
    <submittedName>
        <fullName evidence="1">Uncharacterized protein</fullName>
    </submittedName>
</protein>
<sequence>MRKGCLYVLGLAFMLLALSEKAYGAEAKVAKENELSLEKISGDSETLESYLAELDFSDIDEMLSRQESTQELNFRELVEKLIAGEEIEKGWLIKEICSMVFGEIASFRKTLVQIVLLCMVFAILYNFADVFENPAVTEISFYLVYMLLLVLLMKSFFILRDVSAEVLEEMMVFLKVLIPTFTMSMAFSGQITTAAGFYDMTFLLIYGMEWALKYLMIPAVQIYMALELMNYLTEEELLSKMTDLLKSGIAWALKFLFTIVIGINVIQNLLTPVIDTFKTSLISKTAGMLPGLGTSINAVTEIMVGSGIIIKNGIGLAAILVLLALCAEPLIKVGVMTFLYKLLAAIIQPVSDRRMIGCISSAGESGRMLGKVVVTTTVMFLVTIAMVTAATTFNH</sequence>
<name>A0AC61RUI7_9FIRM</name>
<evidence type="ECO:0000313" key="1">
    <source>
        <dbReference type="EMBL" id="TGY95425.1"/>
    </source>
</evidence>
<comment type="caution">
    <text evidence="1">The sequence shown here is derived from an EMBL/GenBank/DDBJ whole genome shotgun (WGS) entry which is preliminary data.</text>
</comment>
<reference evidence="1" key="1">
    <citation type="submission" date="2019-04" db="EMBL/GenBank/DDBJ databases">
        <title>Microbes associate with the intestines of laboratory mice.</title>
        <authorList>
            <person name="Navarre W."/>
            <person name="Wong E."/>
            <person name="Huang K."/>
            <person name="Tropini C."/>
            <person name="Ng K."/>
            <person name="Yu B."/>
        </authorList>
    </citation>
    <scope>NUCLEOTIDE SEQUENCE</scope>
    <source>
        <strain evidence="1">NM01_1-7b</strain>
    </source>
</reference>
<evidence type="ECO:0000313" key="2">
    <source>
        <dbReference type="Proteomes" id="UP000304953"/>
    </source>
</evidence>
<dbReference type="EMBL" id="SRYA01000029">
    <property type="protein sequence ID" value="TGY95425.1"/>
    <property type="molecule type" value="Genomic_DNA"/>
</dbReference>
<organism evidence="1 2">
    <name type="scientific">Petralouisia muris</name>
    <dbReference type="NCBI Taxonomy" id="3032872"/>
    <lineage>
        <taxon>Bacteria</taxon>
        <taxon>Bacillati</taxon>
        <taxon>Bacillota</taxon>
        <taxon>Clostridia</taxon>
        <taxon>Lachnospirales</taxon>
        <taxon>Lachnospiraceae</taxon>
        <taxon>Petralouisia</taxon>
    </lineage>
</organism>
<gene>
    <name evidence="1" type="ORF">E5329_14755</name>
</gene>